<name>A0ABY2BN23_9ACTN</name>
<proteinExistence type="predicted"/>
<keyword evidence="2" id="KW-0812">Transmembrane</keyword>
<keyword evidence="2" id="KW-0472">Membrane</keyword>
<reference evidence="3 4" key="1">
    <citation type="journal article" date="2015" name="Stand. Genomic Sci.">
        <title>Genomic Encyclopedia of Bacterial and Archaeal Type Strains, Phase III: the genomes of soil and plant-associated and newly described type strains.</title>
        <authorList>
            <person name="Whitman W.B."/>
            <person name="Woyke T."/>
            <person name="Klenk H.P."/>
            <person name="Zhou Y."/>
            <person name="Lilburn T.G."/>
            <person name="Beck B.J."/>
            <person name="De Vos P."/>
            <person name="Vandamme P."/>
            <person name="Eisen J.A."/>
            <person name="Garrity G."/>
            <person name="Hugenholtz P."/>
            <person name="Kyrpides N.C."/>
        </authorList>
    </citation>
    <scope>NUCLEOTIDE SEQUENCE [LARGE SCALE GENOMIC DNA]</scope>
    <source>
        <strain evidence="3 4">VKM Ac-2538</strain>
    </source>
</reference>
<evidence type="ECO:0008006" key="5">
    <source>
        <dbReference type="Google" id="ProtNLM"/>
    </source>
</evidence>
<evidence type="ECO:0000256" key="1">
    <source>
        <dbReference type="SAM" id="MobiDB-lite"/>
    </source>
</evidence>
<keyword evidence="2" id="KW-1133">Transmembrane helix</keyword>
<dbReference type="Proteomes" id="UP000295818">
    <property type="component" value="Unassembled WGS sequence"/>
</dbReference>
<accession>A0ABY2BN23</accession>
<feature type="region of interest" description="Disordered" evidence="1">
    <location>
        <begin position="1"/>
        <end position="42"/>
    </location>
</feature>
<gene>
    <name evidence="3" type="ORF">EV644_104126</name>
</gene>
<sequence>MTSRGDEGTRGTAVSGRGDRRRRRGTAGGRPARREQGQPDEATGSLAVLRSALSLIGVLGPPLTVATALLVYFGWARSDVQAQELGLEESVLGMSTRDYVLRSIDTLFVPLLIVGCMGIGWLLAHERISAAIDHGRHLDGWRKGFRLLRFAWLAVPAAGCVAGLVWPAWIELIVPLCLTVGILATAYASVMLRRITRLYDAGDEGQLPSWHWALMKLLIGSLVALSLFWELSEFAGVVGRGLAHQIVADLNERTGVVVYSKQDIQIGGPGVNKYRISEPTSACGFRYDGLRLLQRTGNKYYLLPVGWRTVADGVIALPDDGSVRFEFSNSGTGQNSEGG</sequence>
<comment type="caution">
    <text evidence="3">The sequence shown here is derived from an EMBL/GenBank/DDBJ whole genome shotgun (WGS) entry which is preliminary data.</text>
</comment>
<evidence type="ECO:0000313" key="3">
    <source>
        <dbReference type="EMBL" id="TCO25622.1"/>
    </source>
</evidence>
<feature type="transmembrane region" description="Helical" evidence="2">
    <location>
        <begin position="107"/>
        <end position="124"/>
    </location>
</feature>
<keyword evidence="4" id="KW-1185">Reference proteome</keyword>
<protein>
    <recommendedName>
        <fullName evidence="5">PH (Pleckstrin Homology) domain-containing protein</fullName>
    </recommendedName>
</protein>
<organism evidence="3 4">
    <name type="scientific">Kribbella orskensis</name>
    <dbReference type="NCBI Taxonomy" id="2512216"/>
    <lineage>
        <taxon>Bacteria</taxon>
        <taxon>Bacillati</taxon>
        <taxon>Actinomycetota</taxon>
        <taxon>Actinomycetes</taxon>
        <taxon>Propionibacteriales</taxon>
        <taxon>Kribbellaceae</taxon>
        <taxon>Kribbella</taxon>
    </lineage>
</organism>
<dbReference type="EMBL" id="SLWM01000004">
    <property type="protein sequence ID" value="TCO25622.1"/>
    <property type="molecule type" value="Genomic_DNA"/>
</dbReference>
<feature type="transmembrane region" description="Helical" evidence="2">
    <location>
        <begin position="145"/>
        <end position="166"/>
    </location>
</feature>
<feature type="transmembrane region" description="Helical" evidence="2">
    <location>
        <begin position="52"/>
        <end position="75"/>
    </location>
</feature>
<evidence type="ECO:0000256" key="2">
    <source>
        <dbReference type="SAM" id="Phobius"/>
    </source>
</evidence>
<evidence type="ECO:0000313" key="4">
    <source>
        <dbReference type="Proteomes" id="UP000295818"/>
    </source>
</evidence>
<feature type="transmembrane region" description="Helical" evidence="2">
    <location>
        <begin position="172"/>
        <end position="192"/>
    </location>
</feature>